<dbReference type="Pfam" id="PF17406">
    <property type="entry name" value="Nrap_D5"/>
    <property type="match status" value="1"/>
</dbReference>
<feature type="region of interest" description="Disordered" evidence="6">
    <location>
        <begin position="1"/>
        <end position="83"/>
    </location>
</feature>
<dbReference type="GO" id="GO:0032545">
    <property type="term" value="C:CURI complex"/>
    <property type="evidence" value="ECO:0007669"/>
    <property type="project" value="TreeGrafter"/>
</dbReference>
<dbReference type="PANTHER" id="PTHR17972">
    <property type="entry name" value="NUCLEOLAR RNA-ASSOCIATED PROTEIN"/>
    <property type="match status" value="1"/>
</dbReference>
<dbReference type="InterPro" id="IPR035369">
    <property type="entry name" value="Nrap_D4"/>
</dbReference>
<evidence type="ECO:0000259" key="12">
    <source>
        <dbReference type="Pfam" id="PF17407"/>
    </source>
</evidence>
<evidence type="ECO:0000256" key="6">
    <source>
        <dbReference type="SAM" id="MobiDB-lite"/>
    </source>
</evidence>
<dbReference type="Proteomes" id="UP001219933">
    <property type="component" value="Chromosome 2"/>
</dbReference>
<dbReference type="AlphaFoldDB" id="A0AAF0J6A3"/>
<protein>
    <recommendedName>
        <fullName evidence="5">U3 small nucleolar RNA-associated protein 22</fullName>
    </recommendedName>
</protein>
<sequence length="1226" mass="134065">MAGALRVRKAQRTGSRKAPEPEPIEMFSDEDLEGGFEDVEGQDDVDEHDVASEADVDEADDDGDDDDKQGTQAAAASRPKHTAAHFAIPSNEEIQGLKETSDLYMNNVFKLQLDEMLKQVAAPYDRAESLEKALRRIQAIFAEIPAIPAQTLAAARATLEKRVGHRVDIHFPQPPPSDDAPLKYAFEAPSALNLVGSWPLRTAARRPGLMDVDVDVVMPSSLFQDKDAVNHRYFYKRAFYLAVLAEAIIAADASKSKRTLLHADVQYADVHGDRRRLCLVLRPKAGSDTDFSKAKAVIRIHLAHENGIFGGRLAPTRNNLRASHVLGTDAADAADEPTPVYNSAIQADSLRLAHLVFLHAKSQEVPAFAEAVQMLKTWATQRGFGTLTLDEPRGRQIVAGSESARFVLSMLLAHLLCGSDDGNAVQRRPKLSSGFSNYQLFRGVLDFIAKTGFSKPVFMKSQPQYGLQGSRLDFAPFANALVDPSGQLNLLADWPAQSVELLRHEASLTLEMLNDGADHFGSIFLTPRDLFLYRFDEVATVSLPPAAGVAGADRRHAALERLLDVAQQALGTRATAVAASYSVDACQSWTAEPPRVRSVHVGLRLDSANAFRQVDHGPAPESADAPAFRAFWGSVAEVRRFRDGRILESVVWPVSSLAQRAALPRRVLRHALTHHECIRARSSLRFVGDAMDGLTEIPSSLASSAYISDPSVQGFHLVRSTFDMLTKRLRALELPLSVIGVAPASSALRSMSTFVPGPLNIAGLGGTVPDVAAYMPVHDVVITLESSGRWPDDLAAIQSTKTAFYERLAQMLTAELDGAQARVRYDLDAGDQIRDETCVEVVLSAGFAFALRIHHERERTLLERVIKDKAEPQASRARATRALDVYNVRFDLAPRHHAALAALSHRYPALGDTVRLVKRFVRAHMLSPHVCAEALEMVCVAAFTSGERMPPATGAAGLVAVLYLLSTWDWREAPLLVPLDSAINAHHVEGAPVPASVPFPPAARAQAEQQFRLARARDPAVHHHAWYIATEEDSQGSTWTRDAPPAAVAEVIRRLATGAIEYLRGAPVLKSADVHALFAPSLGQFDFVIHIKPSVHMRYSEALAPDSSAWLRTSKKRSFRNLSEPSLKPSVYGAQVRAGLDPVAEYVELLLHLYPGTFRLFYDEHGGTAIGGQWNPVRAQGDAQFKVLLHYSSEPVEGRDRVTLNKSAVLAEIERLGHGLVARIET</sequence>
<evidence type="ECO:0000256" key="2">
    <source>
        <dbReference type="ARBA" id="ARBA00006674"/>
    </source>
</evidence>
<feature type="domain" description="Nrap protein" evidence="11">
    <location>
        <begin position="907"/>
        <end position="1080"/>
    </location>
</feature>
<dbReference type="Pfam" id="PF17407">
    <property type="entry name" value="Nrap_D6"/>
    <property type="match status" value="1"/>
</dbReference>
<keyword evidence="5" id="KW-0687">Ribonucleoprotein</keyword>
<evidence type="ECO:0000259" key="8">
    <source>
        <dbReference type="Pfam" id="PF17403"/>
    </source>
</evidence>
<comment type="subcellular location">
    <subcellularLocation>
        <location evidence="1 5">Nucleus</location>
        <location evidence="1 5">Nucleolus</location>
    </subcellularLocation>
</comment>
<dbReference type="Pfam" id="PF17404">
    <property type="entry name" value="Nrap_D3"/>
    <property type="match status" value="1"/>
</dbReference>
<dbReference type="Pfam" id="PF03813">
    <property type="entry name" value="Nrap"/>
    <property type="match status" value="1"/>
</dbReference>
<dbReference type="GO" id="GO:0006409">
    <property type="term" value="P:tRNA export from nucleus"/>
    <property type="evidence" value="ECO:0007669"/>
    <property type="project" value="TreeGrafter"/>
</dbReference>
<keyword evidence="4 5" id="KW-0539">Nucleus</keyword>
<keyword evidence="3 5" id="KW-0694">RNA-binding</keyword>
<dbReference type="GO" id="GO:0006364">
    <property type="term" value="P:rRNA processing"/>
    <property type="evidence" value="ECO:0007669"/>
    <property type="project" value="UniProtKB-KW"/>
</dbReference>
<evidence type="ECO:0000256" key="5">
    <source>
        <dbReference type="RuleBase" id="RU364032"/>
    </source>
</evidence>
<evidence type="ECO:0000259" key="7">
    <source>
        <dbReference type="Pfam" id="PF03813"/>
    </source>
</evidence>
<dbReference type="Gene3D" id="1.10.1410.10">
    <property type="match status" value="2"/>
</dbReference>
<feature type="compositionally biased region" description="Acidic residues" evidence="6">
    <location>
        <begin position="27"/>
        <end position="67"/>
    </location>
</feature>
<evidence type="ECO:0000259" key="9">
    <source>
        <dbReference type="Pfam" id="PF17404"/>
    </source>
</evidence>
<dbReference type="Pfam" id="PF17405">
    <property type="entry name" value="Nrap_D4"/>
    <property type="match status" value="1"/>
</dbReference>
<dbReference type="InterPro" id="IPR035082">
    <property type="entry name" value="Nrap_D1"/>
</dbReference>
<feature type="domain" description="Nrap protein" evidence="8">
    <location>
        <begin position="367"/>
        <end position="526"/>
    </location>
</feature>
<dbReference type="PANTHER" id="PTHR17972:SF0">
    <property type="entry name" value="NUCLEOLAR PROTEIN 6"/>
    <property type="match status" value="1"/>
</dbReference>
<evidence type="ECO:0000256" key="3">
    <source>
        <dbReference type="ARBA" id="ARBA00022884"/>
    </source>
</evidence>
<comment type="similarity">
    <text evidence="2 5">Belongs to the NRAP family.</text>
</comment>
<dbReference type="InterPro" id="IPR035370">
    <property type="entry name" value="Nrap_D5"/>
</dbReference>
<evidence type="ECO:0000313" key="13">
    <source>
        <dbReference type="EMBL" id="WFD35008.1"/>
    </source>
</evidence>
<keyword evidence="5" id="KW-0698">rRNA processing</keyword>
<dbReference type="GO" id="GO:0032040">
    <property type="term" value="C:small-subunit processome"/>
    <property type="evidence" value="ECO:0007669"/>
    <property type="project" value="TreeGrafter"/>
</dbReference>
<dbReference type="InterPro" id="IPR035371">
    <property type="entry name" value="Nrap_D6"/>
</dbReference>
<feature type="domain" description="Nrap protein" evidence="7">
    <location>
        <begin position="212"/>
        <end position="363"/>
    </location>
</feature>
<keyword evidence="14" id="KW-1185">Reference proteome</keyword>
<keyword evidence="5" id="KW-0690">Ribosome biogenesis</keyword>
<evidence type="ECO:0000256" key="4">
    <source>
        <dbReference type="ARBA" id="ARBA00023242"/>
    </source>
</evidence>
<gene>
    <name evidence="13" type="primary">UTP22</name>
    <name evidence="13" type="ORF">MCUN1_001854</name>
</gene>
<dbReference type="EMBL" id="CP119878">
    <property type="protein sequence ID" value="WFD35008.1"/>
    <property type="molecule type" value="Genomic_DNA"/>
</dbReference>
<dbReference type="InterPro" id="IPR035367">
    <property type="entry name" value="Nrap_D2"/>
</dbReference>
<proteinExistence type="inferred from homology"/>
<dbReference type="InterPro" id="IPR035368">
    <property type="entry name" value="Nrap_D3"/>
</dbReference>
<dbReference type="Gene3D" id="3.30.70.3030">
    <property type="match status" value="1"/>
</dbReference>
<dbReference type="InterPro" id="IPR005554">
    <property type="entry name" value="NOL6/Upt22"/>
</dbReference>
<name>A0AAF0J6A3_9BASI</name>
<dbReference type="Pfam" id="PF17403">
    <property type="entry name" value="Nrap_D2"/>
    <property type="match status" value="1"/>
</dbReference>
<feature type="domain" description="Nrap protein" evidence="12">
    <location>
        <begin position="1083"/>
        <end position="1224"/>
    </location>
</feature>
<reference evidence="13" key="1">
    <citation type="submission" date="2023-03" db="EMBL/GenBank/DDBJ databases">
        <title>Mating type loci evolution in Malassezia.</title>
        <authorList>
            <person name="Coelho M.A."/>
        </authorList>
    </citation>
    <scope>NUCLEOTIDE SEQUENCE</scope>
    <source>
        <strain evidence="13">CBS 11721</strain>
    </source>
</reference>
<feature type="domain" description="Nrap protein" evidence="10">
    <location>
        <begin position="703"/>
        <end position="905"/>
    </location>
</feature>
<dbReference type="GO" id="GO:0003723">
    <property type="term" value="F:RNA binding"/>
    <property type="evidence" value="ECO:0007669"/>
    <property type="project" value="UniProtKB-KW"/>
</dbReference>
<organism evidence="13 14">
    <name type="scientific">Malassezia cuniculi</name>
    <dbReference type="NCBI Taxonomy" id="948313"/>
    <lineage>
        <taxon>Eukaryota</taxon>
        <taxon>Fungi</taxon>
        <taxon>Dikarya</taxon>
        <taxon>Basidiomycota</taxon>
        <taxon>Ustilaginomycotina</taxon>
        <taxon>Malasseziomycetes</taxon>
        <taxon>Malasseziales</taxon>
        <taxon>Malasseziaceae</taxon>
        <taxon>Malassezia</taxon>
    </lineage>
</organism>
<evidence type="ECO:0000313" key="14">
    <source>
        <dbReference type="Proteomes" id="UP001219933"/>
    </source>
</evidence>
<accession>A0AAF0J6A3</accession>
<dbReference type="GO" id="GO:0034456">
    <property type="term" value="C:UTP-C complex"/>
    <property type="evidence" value="ECO:0007669"/>
    <property type="project" value="TreeGrafter"/>
</dbReference>
<feature type="domain" description="Nrap protein" evidence="9">
    <location>
        <begin position="533"/>
        <end position="675"/>
    </location>
</feature>
<evidence type="ECO:0000256" key="1">
    <source>
        <dbReference type="ARBA" id="ARBA00004604"/>
    </source>
</evidence>
<feature type="compositionally biased region" description="Basic residues" evidence="6">
    <location>
        <begin position="1"/>
        <end position="15"/>
    </location>
</feature>
<evidence type="ECO:0000259" key="11">
    <source>
        <dbReference type="Pfam" id="PF17406"/>
    </source>
</evidence>
<evidence type="ECO:0000259" key="10">
    <source>
        <dbReference type="Pfam" id="PF17405"/>
    </source>
</evidence>